<gene>
    <name evidence="2" type="ORF">Fmac_008596</name>
</gene>
<sequence length="122" mass="12798">MAMKSTTRALCSFKSPPTCCSTRWSSLSGSPSTASPSKASAGNDGPPVSNSLMAAIKCSQVNQCHHPESFHAFQHGARVTTSFFKVEMVEKGRGGSVLGSEIRGICLEKEIGEFLTKGGSGK</sequence>
<evidence type="ECO:0000313" key="3">
    <source>
        <dbReference type="Proteomes" id="UP001603857"/>
    </source>
</evidence>
<organism evidence="2 3">
    <name type="scientific">Flemingia macrophylla</name>
    <dbReference type="NCBI Taxonomy" id="520843"/>
    <lineage>
        <taxon>Eukaryota</taxon>
        <taxon>Viridiplantae</taxon>
        <taxon>Streptophyta</taxon>
        <taxon>Embryophyta</taxon>
        <taxon>Tracheophyta</taxon>
        <taxon>Spermatophyta</taxon>
        <taxon>Magnoliopsida</taxon>
        <taxon>eudicotyledons</taxon>
        <taxon>Gunneridae</taxon>
        <taxon>Pentapetalae</taxon>
        <taxon>rosids</taxon>
        <taxon>fabids</taxon>
        <taxon>Fabales</taxon>
        <taxon>Fabaceae</taxon>
        <taxon>Papilionoideae</taxon>
        <taxon>50 kb inversion clade</taxon>
        <taxon>NPAAA clade</taxon>
        <taxon>indigoferoid/millettioid clade</taxon>
        <taxon>Phaseoleae</taxon>
        <taxon>Flemingia</taxon>
    </lineage>
</organism>
<keyword evidence="3" id="KW-1185">Reference proteome</keyword>
<feature type="region of interest" description="Disordered" evidence="1">
    <location>
        <begin position="1"/>
        <end position="48"/>
    </location>
</feature>
<evidence type="ECO:0000256" key="1">
    <source>
        <dbReference type="SAM" id="MobiDB-lite"/>
    </source>
</evidence>
<name>A0ABD1MXV5_9FABA</name>
<proteinExistence type="predicted"/>
<reference evidence="2 3" key="1">
    <citation type="submission" date="2024-08" db="EMBL/GenBank/DDBJ databases">
        <title>Insights into the chromosomal genome structure of Flemingia macrophylla.</title>
        <authorList>
            <person name="Ding Y."/>
            <person name="Zhao Y."/>
            <person name="Bi W."/>
            <person name="Wu M."/>
            <person name="Zhao G."/>
            <person name="Gong Y."/>
            <person name="Li W."/>
            <person name="Zhang P."/>
        </authorList>
    </citation>
    <scope>NUCLEOTIDE SEQUENCE [LARGE SCALE GENOMIC DNA]</scope>
    <source>
        <strain evidence="2">DYQJB</strain>
        <tissue evidence="2">Leaf</tissue>
    </source>
</reference>
<dbReference type="AlphaFoldDB" id="A0ABD1MXV5"/>
<protein>
    <submittedName>
        <fullName evidence="2">Uncharacterized protein</fullName>
    </submittedName>
</protein>
<accession>A0ABD1MXV5</accession>
<evidence type="ECO:0000313" key="2">
    <source>
        <dbReference type="EMBL" id="KAL2340656.1"/>
    </source>
</evidence>
<dbReference type="Proteomes" id="UP001603857">
    <property type="component" value="Unassembled WGS sequence"/>
</dbReference>
<feature type="compositionally biased region" description="Low complexity" evidence="1">
    <location>
        <begin position="25"/>
        <end position="42"/>
    </location>
</feature>
<dbReference type="EMBL" id="JBGMDY010000003">
    <property type="protein sequence ID" value="KAL2340656.1"/>
    <property type="molecule type" value="Genomic_DNA"/>
</dbReference>
<comment type="caution">
    <text evidence="2">The sequence shown here is derived from an EMBL/GenBank/DDBJ whole genome shotgun (WGS) entry which is preliminary data.</text>
</comment>